<dbReference type="GeneID" id="58227379"/>
<dbReference type="PANTHER" id="PTHR34981:SF1">
    <property type="entry name" value="CELL DIVISION PROTEIN ZAPA"/>
    <property type="match status" value="1"/>
</dbReference>
<sequence>MSNDGHSVKVNLLGREHQFACPPGQEQALLDAAQHLNESVEHMRQRSAVRNDDKALLMAALNLCHELLEAKSQLTEQQQMQSQLCSKLTSALETTS</sequence>
<comment type="subunit">
    <text evidence="10">Homodimer. Interacts with FtsZ.</text>
</comment>
<dbReference type="Gene3D" id="1.20.5.50">
    <property type="match status" value="1"/>
</dbReference>
<reference evidence="15" key="3">
    <citation type="submission" date="2019-06" db="EMBL/GenBank/DDBJ databases">
        <title>Co-occurence of chitin degradation, pigmentation and bioactivity in marine Pseudoalteromonas.</title>
        <authorList>
            <person name="Sonnenschein E.C."/>
            <person name="Bech P.K."/>
        </authorList>
    </citation>
    <scope>NUCLEOTIDE SEQUENCE [LARGE SCALE GENOMIC DNA]</scope>
    <source>
        <strain evidence="15">S2897</strain>
    </source>
</reference>
<dbReference type="GO" id="GO:0030428">
    <property type="term" value="C:cell septum"/>
    <property type="evidence" value="ECO:0007669"/>
    <property type="project" value="TreeGrafter"/>
</dbReference>
<dbReference type="STRING" id="151081.TW72_02620"/>
<dbReference type="EMBL" id="PNCG01000001">
    <property type="protein sequence ID" value="TMP88864.1"/>
    <property type="molecule type" value="Genomic_DNA"/>
</dbReference>
<dbReference type="GO" id="GO:0032153">
    <property type="term" value="C:cell division site"/>
    <property type="evidence" value="ECO:0007669"/>
    <property type="project" value="TreeGrafter"/>
</dbReference>
<dbReference type="GO" id="GO:0000917">
    <property type="term" value="P:division septum assembly"/>
    <property type="evidence" value="ECO:0007669"/>
    <property type="project" value="UniProtKB-KW"/>
</dbReference>
<dbReference type="RefSeq" id="WP_022945437.1">
    <property type="nucleotide sequence ID" value="NZ_CP023396.1"/>
</dbReference>
<dbReference type="InterPro" id="IPR042233">
    <property type="entry name" value="Cell_div_ZapA_N"/>
</dbReference>
<dbReference type="Proteomes" id="UP000305874">
    <property type="component" value="Unassembled WGS sequence"/>
</dbReference>
<evidence type="ECO:0000313" key="12">
    <source>
        <dbReference type="EMBL" id="KJZ01856.1"/>
    </source>
</evidence>
<comment type="subcellular location">
    <subcellularLocation>
        <location evidence="1">Cytoplasm</location>
    </subcellularLocation>
</comment>
<protein>
    <recommendedName>
        <fullName evidence="3">Cell division protein ZapA</fullName>
    </recommendedName>
    <alternativeName>
        <fullName evidence="11">Z ring-associated protein ZapA</fullName>
    </alternativeName>
</protein>
<dbReference type="eggNOG" id="COG3027">
    <property type="taxonomic scope" value="Bacteria"/>
</dbReference>
<gene>
    <name evidence="13" type="ORF">CWC05_00490</name>
    <name evidence="12" type="ORF">TW72_02620</name>
</gene>
<dbReference type="Pfam" id="PF05164">
    <property type="entry name" value="ZapA"/>
    <property type="match status" value="1"/>
</dbReference>
<comment type="caution">
    <text evidence="12">The sequence shown here is derived from an EMBL/GenBank/DDBJ whole genome shotgun (WGS) entry which is preliminary data.</text>
</comment>
<reference evidence="13" key="4">
    <citation type="submission" date="2019-09" db="EMBL/GenBank/DDBJ databases">
        <title>Co-occurence of chitin degradation, pigmentation and bioactivity in marine Pseudoalteromonas.</title>
        <authorList>
            <person name="Sonnenschein E.C."/>
            <person name="Bech P.K."/>
        </authorList>
    </citation>
    <scope>NUCLEOTIDE SEQUENCE</scope>
    <source>
        <strain evidence="13">S2897</strain>
    </source>
</reference>
<dbReference type="GO" id="GO:0000921">
    <property type="term" value="P:septin ring assembly"/>
    <property type="evidence" value="ECO:0007669"/>
    <property type="project" value="TreeGrafter"/>
</dbReference>
<proteinExistence type="inferred from homology"/>
<evidence type="ECO:0000256" key="9">
    <source>
        <dbReference type="ARBA" id="ARBA00024910"/>
    </source>
</evidence>
<dbReference type="InterPro" id="IPR007838">
    <property type="entry name" value="Cell_div_ZapA-like"/>
</dbReference>
<reference evidence="12 14" key="1">
    <citation type="journal article" date="2015" name="BMC Genomics">
        <title>Genome mining reveals unlocked bioactive potential of marine Gram-negative bacteria.</title>
        <authorList>
            <person name="Machado H."/>
            <person name="Sonnenschein E.C."/>
            <person name="Melchiorsen J."/>
            <person name="Gram L."/>
        </authorList>
    </citation>
    <scope>NUCLEOTIDE SEQUENCE [LARGE SCALE GENOMIC DNA]</scope>
    <source>
        <strain evidence="12 14">S3137</strain>
    </source>
</reference>
<keyword evidence="6" id="KW-0175">Coiled coil</keyword>
<evidence type="ECO:0000256" key="4">
    <source>
        <dbReference type="ARBA" id="ARBA00022490"/>
    </source>
</evidence>
<dbReference type="EMBL" id="JXXZ01000002">
    <property type="protein sequence ID" value="KJZ01856.1"/>
    <property type="molecule type" value="Genomic_DNA"/>
</dbReference>
<comment type="similarity">
    <text evidence="2">Belongs to the ZapA family. Type 1 subfamily.</text>
</comment>
<keyword evidence="5 12" id="KW-0132">Cell division</keyword>
<keyword evidence="4" id="KW-0963">Cytoplasm</keyword>
<evidence type="ECO:0000313" key="14">
    <source>
        <dbReference type="Proteomes" id="UP000033664"/>
    </source>
</evidence>
<dbReference type="SUPFAM" id="SSF102829">
    <property type="entry name" value="Cell division protein ZapA-like"/>
    <property type="match status" value="1"/>
</dbReference>
<evidence type="ECO:0000256" key="3">
    <source>
        <dbReference type="ARBA" id="ARBA00015195"/>
    </source>
</evidence>
<dbReference type="InterPro" id="IPR036192">
    <property type="entry name" value="Cell_div_ZapA-like_sf"/>
</dbReference>
<evidence type="ECO:0000256" key="10">
    <source>
        <dbReference type="ARBA" id="ARBA00026068"/>
    </source>
</evidence>
<comment type="function">
    <text evidence="9">Activator of cell division through the inhibition of FtsZ GTPase activity, therefore promoting FtsZ assembly into bundles of protofilaments necessary for the formation of the division Z ring. It is recruited early at mid-cell but it is not essential for cell division.</text>
</comment>
<accession>A0A0F4Q2A7</accession>
<evidence type="ECO:0000256" key="6">
    <source>
        <dbReference type="ARBA" id="ARBA00023054"/>
    </source>
</evidence>
<dbReference type="AlphaFoldDB" id="A0A0F4Q2A7"/>
<evidence type="ECO:0000313" key="13">
    <source>
        <dbReference type="EMBL" id="TMP88864.1"/>
    </source>
</evidence>
<evidence type="ECO:0000313" key="15">
    <source>
        <dbReference type="Proteomes" id="UP000305874"/>
    </source>
</evidence>
<dbReference type="PANTHER" id="PTHR34981">
    <property type="entry name" value="CELL DIVISION PROTEIN ZAPA"/>
    <property type="match status" value="1"/>
</dbReference>
<dbReference type="OrthoDB" id="5772359at2"/>
<evidence type="ECO:0000256" key="8">
    <source>
        <dbReference type="ARBA" id="ARBA00023306"/>
    </source>
</evidence>
<dbReference type="Gene3D" id="3.30.160.880">
    <property type="entry name" value="Cell division protein ZapA protomer, N-terminal domain"/>
    <property type="match status" value="1"/>
</dbReference>
<dbReference type="PATRIC" id="fig|151081.8.peg.1701"/>
<evidence type="ECO:0000256" key="1">
    <source>
        <dbReference type="ARBA" id="ARBA00004496"/>
    </source>
</evidence>
<dbReference type="GO" id="GO:0043093">
    <property type="term" value="P:FtsZ-dependent cytokinesis"/>
    <property type="evidence" value="ECO:0007669"/>
    <property type="project" value="TreeGrafter"/>
</dbReference>
<keyword evidence="8" id="KW-0131">Cell cycle</keyword>
<evidence type="ECO:0000256" key="5">
    <source>
        <dbReference type="ARBA" id="ARBA00022618"/>
    </source>
</evidence>
<organism evidence="12 14">
    <name type="scientific">Pseudoalteromonas ruthenica</name>
    <dbReference type="NCBI Taxonomy" id="151081"/>
    <lineage>
        <taxon>Bacteria</taxon>
        <taxon>Pseudomonadati</taxon>
        <taxon>Pseudomonadota</taxon>
        <taxon>Gammaproteobacteria</taxon>
        <taxon>Alteromonadales</taxon>
        <taxon>Pseudoalteromonadaceae</taxon>
        <taxon>Pseudoalteromonas</taxon>
    </lineage>
</organism>
<evidence type="ECO:0000256" key="7">
    <source>
        <dbReference type="ARBA" id="ARBA00023210"/>
    </source>
</evidence>
<dbReference type="GO" id="GO:0005829">
    <property type="term" value="C:cytosol"/>
    <property type="evidence" value="ECO:0007669"/>
    <property type="project" value="TreeGrafter"/>
</dbReference>
<keyword evidence="7" id="KW-0717">Septation</keyword>
<keyword evidence="14" id="KW-1185">Reference proteome</keyword>
<reference evidence="13 15" key="2">
    <citation type="submission" date="2017-12" db="EMBL/GenBank/DDBJ databases">
        <authorList>
            <person name="Paulsen S."/>
            <person name="Gram L.K."/>
        </authorList>
    </citation>
    <scope>NUCLEOTIDE SEQUENCE [LARGE SCALE GENOMIC DNA]</scope>
    <source>
        <strain evidence="13 15">S2897</strain>
    </source>
</reference>
<name>A0A0F4Q2A7_9GAMM</name>
<evidence type="ECO:0000256" key="2">
    <source>
        <dbReference type="ARBA" id="ARBA00010074"/>
    </source>
</evidence>
<evidence type="ECO:0000256" key="11">
    <source>
        <dbReference type="ARBA" id="ARBA00033158"/>
    </source>
</evidence>
<dbReference type="Proteomes" id="UP000033664">
    <property type="component" value="Unassembled WGS sequence"/>
</dbReference>